<dbReference type="InterPro" id="IPR002347">
    <property type="entry name" value="SDR_fam"/>
</dbReference>
<evidence type="ECO:0000256" key="2">
    <source>
        <dbReference type="SAM" id="Phobius"/>
    </source>
</evidence>
<dbReference type="EMBL" id="JARKHS020028809">
    <property type="protein sequence ID" value="KAK8763987.1"/>
    <property type="molecule type" value="Genomic_DNA"/>
</dbReference>
<feature type="transmembrane region" description="Helical" evidence="2">
    <location>
        <begin position="34"/>
        <end position="56"/>
    </location>
</feature>
<dbReference type="PANTHER" id="PTHR43313">
    <property type="entry name" value="SHORT-CHAIN DEHYDROGENASE/REDUCTASE FAMILY 9C"/>
    <property type="match status" value="1"/>
</dbReference>
<keyword evidence="1" id="KW-0560">Oxidoreductase</keyword>
<dbReference type="Proteomes" id="UP001321473">
    <property type="component" value="Unassembled WGS sequence"/>
</dbReference>
<evidence type="ECO:0000313" key="3">
    <source>
        <dbReference type="EMBL" id="KAK8763987.1"/>
    </source>
</evidence>
<keyword evidence="4" id="KW-1185">Reference proteome</keyword>
<keyword evidence="2" id="KW-1133">Transmembrane helix</keyword>
<sequence length="389" mass="44394">MFVDVLDYERQQRIFKGLFFIMKMLTASSARKKVLPVMRVSWTLFLVLTALLWFLWPRLPLLSGISECVGTFLLVTCASYFLAKWLWGLVCVRLISGDGKAVLITGCDSGFGHLLAKFLARDGFLVFAGCLDAKSEGALSLKNLKRIKVLQMDVTKDADIDNTHRIVKEELGTHQLWAVVCNAGMMNNGLIEWMTMDSIKRIFDVNVFGVVRVVKRFLHMLRESRGRVVIVTSGHSYFTLPFITPYAMTKHAVISLVDGLRRECYEKSVDVVAIEPLLYRSRVTEAVGCVSAVEKELKSQPTEVTANYSQQEIRDWAQSVNALYNWRIKDDIQEIVDQMVLAVRETDPKSRYRTMSLFDYVWVGGLRALPAEAADIILFWLRKMLVWKK</sequence>
<protein>
    <recommendedName>
        <fullName evidence="5">Corticosteroid 11-beta-dehydrogenase</fullName>
    </recommendedName>
</protein>
<dbReference type="GO" id="GO:0016491">
    <property type="term" value="F:oxidoreductase activity"/>
    <property type="evidence" value="ECO:0007669"/>
    <property type="project" value="UniProtKB-KW"/>
</dbReference>
<dbReference type="Pfam" id="PF00106">
    <property type="entry name" value="adh_short"/>
    <property type="match status" value="1"/>
</dbReference>
<dbReference type="InterPro" id="IPR036291">
    <property type="entry name" value="NAD(P)-bd_dom_sf"/>
</dbReference>
<accession>A0AAQ4DNE7</accession>
<dbReference type="SUPFAM" id="SSF51735">
    <property type="entry name" value="NAD(P)-binding Rossmann-fold domains"/>
    <property type="match status" value="1"/>
</dbReference>
<evidence type="ECO:0008006" key="5">
    <source>
        <dbReference type="Google" id="ProtNLM"/>
    </source>
</evidence>
<reference evidence="3 4" key="1">
    <citation type="journal article" date="2023" name="Arcadia Sci">
        <title>De novo assembly of a long-read Amblyomma americanum tick genome.</title>
        <authorList>
            <person name="Chou S."/>
            <person name="Poskanzer K.E."/>
            <person name="Rollins M."/>
            <person name="Thuy-Boun P.S."/>
        </authorList>
    </citation>
    <scope>NUCLEOTIDE SEQUENCE [LARGE SCALE GENOMIC DNA]</scope>
    <source>
        <strain evidence="3">F_SG_1</strain>
        <tissue evidence="3">Salivary glands</tissue>
    </source>
</reference>
<dbReference type="PRINTS" id="PR00081">
    <property type="entry name" value="GDHRDH"/>
</dbReference>
<dbReference type="InterPro" id="IPR020904">
    <property type="entry name" value="Sc_DH/Rdtase_CS"/>
</dbReference>
<evidence type="ECO:0000313" key="4">
    <source>
        <dbReference type="Proteomes" id="UP001321473"/>
    </source>
</evidence>
<gene>
    <name evidence="3" type="ORF">V5799_033416</name>
</gene>
<dbReference type="PANTHER" id="PTHR43313:SF36">
    <property type="entry name" value="D-BETA-HYDROXYBUTYRATE DEHYDROGENASE, MITOCHONDRIAL"/>
    <property type="match status" value="1"/>
</dbReference>
<proteinExistence type="predicted"/>
<name>A0AAQ4DNE7_AMBAM</name>
<dbReference type="PROSITE" id="PS00061">
    <property type="entry name" value="ADH_SHORT"/>
    <property type="match status" value="1"/>
</dbReference>
<dbReference type="AlphaFoldDB" id="A0AAQ4DNE7"/>
<dbReference type="GO" id="GO:0008202">
    <property type="term" value="P:steroid metabolic process"/>
    <property type="evidence" value="ECO:0007669"/>
    <property type="project" value="TreeGrafter"/>
</dbReference>
<comment type="caution">
    <text evidence="3">The sequence shown here is derived from an EMBL/GenBank/DDBJ whole genome shotgun (WGS) entry which is preliminary data.</text>
</comment>
<evidence type="ECO:0000256" key="1">
    <source>
        <dbReference type="ARBA" id="ARBA00023002"/>
    </source>
</evidence>
<keyword evidence="2" id="KW-0472">Membrane</keyword>
<keyword evidence="2" id="KW-0812">Transmembrane</keyword>
<organism evidence="3 4">
    <name type="scientific">Amblyomma americanum</name>
    <name type="common">Lone star tick</name>
    <dbReference type="NCBI Taxonomy" id="6943"/>
    <lineage>
        <taxon>Eukaryota</taxon>
        <taxon>Metazoa</taxon>
        <taxon>Ecdysozoa</taxon>
        <taxon>Arthropoda</taxon>
        <taxon>Chelicerata</taxon>
        <taxon>Arachnida</taxon>
        <taxon>Acari</taxon>
        <taxon>Parasitiformes</taxon>
        <taxon>Ixodida</taxon>
        <taxon>Ixodoidea</taxon>
        <taxon>Ixodidae</taxon>
        <taxon>Amblyomminae</taxon>
        <taxon>Amblyomma</taxon>
    </lineage>
</organism>
<dbReference type="Gene3D" id="3.40.50.720">
    <property type="entry name" value="NAD(P)-binding Rossmann-like Domain"/>
    <property type="match status" value="1"/>
</dbReference>
<feature type="transmembrane region" description="Helical" evidence="2">
    <location>
        <begin position="62"/>
        <end position="83"/>
    </location>
</feature>